<dbReference type="InterPro" id="IPR049278">
    <property type="entry name" value="MS_channel_C"/>
</dbReference>
<evidence type="ECO:0000313" key="7">
    <source>
        <dbReference type="EMBL" id="BBZ45288.1"/>
    </source>
</evidence>
<dbReference type="GO" id="GO:0005886">
    <property type="term" value="C:plasma membrane"/>
    <property type="evidence" value="ECO:0007669"/>
    <property type="project" value="UniProtKB-SubCell"/>
</dbReference>
<dbReference type="InterPro" id="IPR010920">
    <property type="entry name" value="LSM_dom_sf"/>
</dbReference>
<comment type="subcellular location">
    <subcellularLocation>
        <location evidence="1">Cell membrane</location>
        <topology evidence="1">Multi-pass membrane protein</topology>
    </subcellularLocation>
</comment>
<dbReference type="Gene3D" id="1.10.287.1260">
    <property type="match status" value="1"/>
</dbReference>
<keyword evidence="8" id="KW-1185">Reference proteome</keyword>
<gene>
    <name evidence="7" type="ORF">MPRM_25690</name>
</gene>
<evidence type="ECO:0000256" key="2">
    <source>
        <dbReference type="ARBA" id="ARBA00008017"/>
    </source>
</evidence>
<dbReference type="Proteomes" id="UP000467105">
    <property type="component" value="Chromosome"/>
</dbReference>
<dbReference type="AlphaFoldDB" id="A0A7I7YTT3"/>
<dbReference type="FunFam" id="2.30.30.60:FF:000001">
    <property type="entry name" value="MscS Mechanosensitive ion channel"/>
    <property type="match status" value="1"/>
</dbReference>
<accession>A0A7I7YTT3</accession>
<dbReference type="SUPFAM" id="SSF50182">
    <property type="entry name" value="Sm-like ribonucleoproteins"/>
    <property type="match status" value="1"/>
</dbReference>
<sequence length="332" mass="35602">MTSNTTVLAVTTASATQRWHDFWRGELGEWVITRGLRIVMVLIAAVLAARFVNWVAQQVTRQLDIGFAESDALVRSEATKHRQAVASVISWVSIVIIGVWVIMQIADILQFSVTGLVAPATVVGAALGFGAQQLVRDLLSGFFILAEKQYGFGDLVTLTVVSATEASGTVENVTLRVTRLRSPDGEVLTIPNGQIVKVVNLSKDWARAVVDIPVSTSADLNQVNEVLHQECERAMDNPVLGDLLLDAPTVMGVESIQVDTVTLRMVARTLPGKQFEVGRQLRFLVIRALARVGIMTAADATVGLVEGPSVAVAQAAEAARATDDAKGAVQPR</sequence>
<dbReference type="Gene3D" id="2.30.30.60">
    <property type="match status" value="1"/>
</dbReference>
<keyword evidence="3" id="KW-1003">Cell membrane</keyword>
<protein>
    <submittedName>
        <fullName evidence="7">Uncharacterized protein</fullName>
    </submittedName>
</protein>
<dbReference type="InterPro" id="IPR006685">
    <property type="entry name" value="MscS_channel_2nd"/>
</dbReference>
<dbReference type="Pfam" id="PF00924">
    <property type="entry name" value="MS_channel_2nd"/>
    <property type="match status" value="1"/>
</dbReference>
<dbReference type="Pfam" id="PF21082">
    <property type="entry name" value="MS_channel_3rd"/>
    <property type="match status" value="1"/>
</dbReference>
<dbReference type="SUPFAM" id="SSF82689">
    <property type="entry name" value="Mechanosensitive channel protein MscS (YggB), C-terminal domain"/>
    <property type="match status" value="1"/>
</dbReference>
<reference evidence="7 8" key="1">
    <citation type="journal article" date="2019" name="Emerg. Microbes Infect.">
        <title>Comprehensive subspecies identification of 175 nontuberculous mycobacteria species based on 7547 genomic profiles.</title>
        <authorList>
            <person name="Matsumoto Y."/>
            <person name="Kinjo T."/>
            <person name="Motooka D."/>
            <person name="Nabeya D."/>
            <person name="Jung N."/>
            <person name="Uechi K."/>
            <person name="Horii T."/>
            <person name="Iida T."/>
            <person name="Fujita J."/>
            <person name="Nakamura S."/>
        </authorList>
    </citation>
    <scope>NUCLEOTIDE SEQUENCE [LARGE SCALE GENOMIC DNA]</scope>
    <source>
        <strain evidence="7 8">JCM 14742</strain>
    </source>
</reference>
<dbReference type="PANTHER" id="PTHR30460:SF0">
    <property type="entry name" value="MODERATE CONDUCTANCE MECHANOSENSITIVE CHANNEL YBIO"/>
    <property type="match status" value="1"/>
</dbReference>
<evidence type="ECO:0000256" key="5">
    <source>
        <dbReference type="ARBA" id="ARBA00022989"/>
    </source>
</evidence>
<keyword evidence="4" id="KW-0812">Transmembrane</keyword>
<dbReference type="PANTHER" id="PTHR30460">
    <property type="entry name" value="MODERATE CONDUCTANCE MECHANOSENSITIVE CHANNEL YBIO"/>
    <property type="match status" value="1"/>
</dbReference>
<evidence type="ECO:0000256" key="3">
    <source>
        <dbReference type="ARBA" id="ARBA00022475"/>
    </source>
</evidence>
<dbReference type="OrthoDB" id="4638917at2"/>
<dbReference type="InterPro" id="IPR023408">
    <property type="entry name" value="MscS_beta-dom_sf"/>
</dbReference>
<dbReference type="InterPro" id="IPR011014">
    <property type="entry name" value="MscS_channel_TM-2"/>
</dbReference>
<dbReference type="InterPro" id="IPR045276">
    <property type="entry name" value="YbiO_bact"/>
</dbReference>
<dbReference type="InterPro" id="IPR011066">
    <property type="entry name" value="MscS_channel_C_sf"/>
</dbReference>
<name>A0A7I7YTT3_9MYCO</name>
<keyword evidence="6" id="KW-0472">Membrane</keyword>
<dbReference type="RefSeq" id="WP_085267832.1">
    <property type="nucleotide sequence ID" value="NZ_AP022614.1"/>
</dbReference>
<evidence type="ECO:0000256" key="6">
    <source>
        <dbReference type="ARBA" id="ARBA00023136"/>
    </source>
</evidence>
<comment type="similarity">
    <text evidence="2">Belongs to the MscS (TC 1.A.23) family.</text>
</comment>
<dbReference type="SUPFAM" id="SSF82861">
    <property type="entry name" value="Mechanosensitive channel protein MscS (YggB), transmembrane region"/>
    <property type="match status" value="1"/>
</dbReference>
<dbReference type="GO" id="GO:0008381">
    <property type="term" value="F:mechanosensitive monoatomic ion channel activity"/>
    <property type="evidence" value="ECO:0007669"/>
    <property type="project" value="InterPro"/>
</dbReference>
<evidence type="ECO:0000256" key="4">
    <source>
        <dbReference type="ARBA" id="ARBA00022692"/>
    </source>
</evidence>
<dbReference type="FunFam" id="3.30.70.100:FF:000018">
    <property type="entry name" value="MscS mechanosensitive ion channel"/>
    <property type="match status" value="1"/>
</dbReference>
<evidence type="ECO:0000256" key="1">
    <source>
        <dbReference type="ARBA" id="ARBA00004651"/>
    </source>
</evidence>
<evidence type="ECO:0000313" key="8">
    <source>
        <dbReference type="Proteomes" id="UP000467105"/>
    </source>
</evidence>
<organism evidence="7 8">
    <name type="scientific">Mycobacterium parmense</name>
    <dbReference type="NCBI Taxonomy" id="185642"/>
    <lineage>
        <taxon>Bacteria</taxon>
        <taxon>Bacillati</taxon>
        <taxon>Actinomycetota</taxon>
        <taxon>Actinomycetes</taxon>
        <taxon>Mycobacteriales</taxon>
        <taxon>Mycobacteriaceae</taxon>
        <taxon>Mycobacterium</taxon>
        <taxon>Mycobacterium simiae complex</taxon>
    </lineage>
</organism>
<dbReference type="EMBL" id="AP022614">
    <property type="protein sequence ID" value="BBZ45288.1"/>
    <property type="molecule type" value="Genomic_DNA"/>
</dbReference>
<dbReference type="Gene3D" id="3.30.70.100">
    <property type="match status" value="1"/>
</dbReference>
<keyword evidence="5" id="KW-1133">Transmembrane helix</keyword>
<proteinExistence type="inferred from homology"/>